<dbReference type="AlphaFoldDB" id="A0A7S8E5D8"/>
<keyword evidence="1" id="KW-0812">Transmembrane</keyword>
<sequence>MTNLLNTKSKDVEQDWKNKMYVFGVIGGAIVGGLSALLYVRSAEESMAAEGEMPEVSTGTMLSLTLAAISLIRQIAESGKKKK</sequence>
<keyword evidence="1" id="KW-1133">Transmembrane helix</keyword>
<dbReference type="Proteomes" id="UP000594468">
    <property type="component" value="Chromosome"/>
</dbReference>
<reference evidence="2 3" key="1">
    <citation type="submission" date="2020-02" db="EMBL/GenBank/DDBJ databases">
        <authorList>
            <person name="Zheng R.K."/>
            <person name="Sun C.M."/>
        </authorList>
    </citation>
    <scope>NUCLEOTIDE SEQUENCE [LARGE SCALE GENOMIC DNA]</scope>
    <source>
        <strain evidence="3">rifampicinis</strain>
    </source>
</reference>
<organism evidence="2 3">
    <name type="scientific">Phototrophicus methaneseepsis</name>
    <dbReference type="NCBI Taxonomy" id="2710758"/>
    <lineage>
        <taxon>Bacteria</taxon>
        <taxon>Bacillati</taxon>
        <taxon>Chloroflexota</taxon>
        <taxon>Candidatus Thermofontia</taxon>
        <taxon>Phototrophicales</taxon>
        <taxon>Phototrophicaceae</taxon>
        <taxon>Phototrophicus</taxon>
    </lineage>
</organism>
<keyword evidence="1" id="KW-0472">Membrane</keyword>
<evidence type="ECO:0000313" key="2">
    <source>
        <dbReference type="EMBL" id="QPC80691.1"/>
    </source>
</evidence>
<protein>
    <submittedName>
        <fullName evidence="2">Uncharacterized protein</fullName>
    </submittedName>
</protein>
<proteinExistence type="predicted"/>
<accession>A0A7S8E5D8</accession>
<dbReference type="KEGG" id="pmet:G4Y79_13315"/>
<keyword evidence="3" id="KW-1185">Reference proteome</keyword>
<evidence type="ECO:0000256" key="1">
    <source>
        <dbReference type="SAM" id="Phobius"/>
    </source>
</evidence>
<name>A0A7S8E5D8_9CHLR</name>
<gene>
    <name evidence="2" type="ORF">G4Y79_13315</name>
</gene>
<dbReference type="EMBL" id="CP062983">
    <property type="protein sequence ID" value="QPC80691.1"/>
    <property type="molecule type" value="Genomic_DNA"/>
</dbReference>
<evidence type="ECO:0000313" key="3">
    <source>
        <dbReference type="Proteomes" id="UP000594468"/>
    </source>
</evidence>
<feature type="transmembrane region" description="Helical" evidence="1">
    <location>
        <begin position="60"/>
        <end position="76"/>
    </location>
</feature>
<feature type="transmembrane region" description="Helical" evidence="1">
    <location>
        <begin position="21"/>
        <end position="40"/>
    </location>
</feature>
<dbReference type="RefSeq" id="WP_195168766.1">
    <property type="nucleotide sequence ID" value="NZ_CP062983.1"/>
</dbReference>